<protein>
    <submittedName>
        <fullName evidence="1">Uncharacterized protein</fullName>
    </submittedName>
</protein>
<dbReference type="Proteomes" id="UP000828048">
    <property type="component" value="Chromosome 12"/>
</dbReference>
<evidence type="ECO:0000313" key="1">
    <source>
        <dbReference type="EMBL" id="KAH7862780.1"/>
    </source>
</evidence>
<keyword evidence="2" id="KW-1185">Reference proteome</keyword>
<comment type="caution">
    <text evidence="1">The sequence shown here is derived from an EMBL/GenBank/DDBJ whole genome shotgun (WGS) entry which is preliminary data.</text>
</comment>
<reference evidence="1 2" key="1">
    <citation type="journal article" date="2021" name="Hortic Res">
        <title>High-quality reference genome and annotation aids understanding of berry development for evergreen blueberry (Vaccinium darrowii).</title>
        <authorList>
            <person name="Yu J."/>
            <person name="Hulse-Kemp A.M."/>
            <person name="Babiker E."/>
            <person name="Staton M."/>
        </authorList>
    </citation>
    <scope>NUCLEOTIDE SEQUENCE [LARGE SCALE GENOMIC DNA]</scope>
    <source>
        <strain evidence="2">cv. NJ 8807/NJ 8810</strain>
        <tissue evidence="1">Young leaf</tissue>
    </source>
</reference>
<dbReference type="EMBL" id="CM037162">
    <property type="protein sequence ID" value="KAH7862780.1"/>
    <property type="molecule type" value="Genomic_DNA"/>
</dbReference>
<accession>A0ACB7ZAJ9</accession>
<sequence>MNSRFLFDAGRRFFHGNTSQVQLYTKGTRQVIPRMQQTLVRIHRKVPWGQLLRNPKFLVLGSGVLITLLLVRIERIPISRRFHFVLSSEMLERMVGEWQFRTVLNENQGKILPPDSPQSIRVQRILTKIVQGMHSGLRLEKDCAVRVHERNNPVKMIPRGTGNELLVHNNKAMERSSQKRVRKFGWRFATKHLDGLNWEVMVVNSYTSNAFYLPNGKIVVFTGLFNKLKSDGEVAAVLGHEVGHGIARHVTEHFFRCLWLCIWLMLISTLNPEIFKFLLSFISRRREMEADYIGMMLMASAGYDPRVAPGVFLKIDGSDHHHILSTHPCGRKRAEKLKNAKVMEQAMAIYRDVTSGLEVRSFI</sequence>
<gene>
    <name evidence="1" type="ORF">Vadar_009443</name>
</gene>
<proteinExistence type="predicted"/>
<organism evidence="1 2">
    <name type="scientific">Vaccinium darrowii</name>
    <dbReference type="NCBI Taxonomy" id="229202"/>
    <lineage>
        <taxon>Eukaryota</taxon>
        <taxon>Viridiplantae</taxon>
        <taxon>Streptophyta</taxon>
        <taxon>Embryophyta</taxon>
        <taxon>Tracheophyta</taxon>
        <taxon>Spermatophyta</taxon>
        <taxon>Magnoliopsida</taxon>
        <taxon>eudicotyledons</taxon>
        <taxon>Gunneridae</taxon>
        <taxon>Pentapetalae</taxon>
        <taxon>asterids</taxon>
        <taxon>Ericales</taxon>
        <taxon>Ericaceae</taxon>
        <taxon>Vaccinioideae</taxon>
        <taxon>Vaccinieae</taxon>
        <taxon>Vaccinium</taxon>
    </lineage>
</organism>
<evidence type="ECO:0000313" key="2">
    <source>
        <dbReference type="Proteomes" id="UP000828048"/>
    </source>
</evidence>
<name>A0ACB7ZAJ9_9ERIC</name>